<accession>A0A1K1P426</accession>
<sequence>MKLVRRIFNFYLDASVHVAASVFCLLEITALLLDITINQNLAYFCFFSTIACYNFIKYGVEAKKYILVVNKYHKSIQVFSFLAMAFAVYFAFFLHKDVWYCMFALGVFTAIYTLPVLPKAKNLRSFGALKVFMVAIVWAGVTVLLPVLSANMDLSPDVWIETFQRFLIVLILLMPFEIRDLAYDSPSLKTIPQRFGVIHTKLTTGVVVLIFFFTTYLKETITPLDLIAKGILFLSFGFLVLHTKGKQTKYFASFWVEAIPIAWLLIVYLVDYLIHLHFLALVSS</sequence>
<reference evidence="3" key="1">
    <citation type="submission" date="2016-11" db="EMBL/GenBank/DDBJ databases">
        <authorList>
            <person name="Varghese N."/>
            <person name="Submissions S."/>
        </authorList>
    </citation>
    <scope>NUCLEOTIDE SEQUENCE [LARGE SCALE GENOMIC DNA]</scope>
    <source>
        <strain evidence="3">DSM 24786</strain>
    </source>
</reference>
<organism evidence="2 3">
    <name type="scientific">Cellulophaga fucicola</name>
    <dbReference type="NCBI Taxonomy" id="76595"/>
    <lineage>
        <taxon>Bacteria</taxon>
        <taxon>Pseudomonadati</taxon>
        <taxon>Bacteroidota</taxon>
        <taxon>Flavobacteriia</taxon>
        <taxon>Flavobacteriales</taxon>
        <taxon>Flavobacteriaceae</taxon>
        <taxon>Cellulophaga</taxon>
    </lineage>
</organism>
<name>A0A1K1P426_9FLAO</name>
<dbReference type="EMBL" id="FPIY01000002">
    <property type="protein sequence ID" value="SFW42219.1"/>
    <property type="molecule type" value="Genomic_DNA"/>
</dbReference>
<evidence type="ECO:0000256" key="1">
    <source>
        <dbReference type="SAM" id="Phobius"/>
    </source>
</evidence>
<feature type="transmembrane region" description="Helical" evidence="1">
    <location>
        <begin position="12"/>
        <end position="35"/>
    </location>
</feature>
<feature type="transmembrane region" description="Helical" evidence="1">
    <location>
        <begin position="129"/>
        <end position="152"/>
    </location>
</feature>
<feature type="transmembrane region" description="Helical" evidence="1">
    <location>
        <begin position="223"/>
        <end position="242"/>
    </location>
</feature>
<evidence type="ECO:0000313" key="3">
    <source>
        <dbReference type="Proteomes" id="UP000183257"/>
    </source>
</evidence>
<keyword evidence="1" id="KW-0472">Membrane</keyword>
<dbReference type="STRING" id="76595.SAMN05660313_01593"/>
<feature type="transmembrane region" description="Helical" evidence="1">
    <location>
        <begin position="72"/>
        <end position="92"/>
    </location>
</feature>
<keyword evidence="3" id="KW-1185">Reference proteome</keyword>
<proteinExistence type="predicted"/>
<keyword evidence="1" id="KW-0812">Transmembrane</keyword>
<evidence type="ECO:0008006" key="4">
    <source>
        <dbReference type="Google" id="ProtNLM"/>
    </source>
</evidence>
<dbReference type="Proteomes" id="UP000183257">
    <property type="component" value="Unassembled WGS sequence"/>
</dbReference>
<dbReference type="AlphaFoldDB" id="A0A1K1P426"/>
<feature type="transmembrane region" description="Helical" evidence="1">
    <location>
        <begin position="254"/>
        <end position="274"/>
    </location>
</feature>
<feature type="transmembrane region" description="Helical" evidence="1">
    <location>
        <begin position="158"/>
        <end position="176"/>
    </location>
</feature>
<protein>
    <recommendedName>
        <fullName evidence="4">UbiA prenyltransferase family protein</fullName>
    </recommendedName>
</protein>
<keyword evidence="1" id="KW-1133">Transmembrane helix</keyword>
<feature type="transmembrane region" description="Helical" evidence="1">
    <location>
        <begin position="197"/>
        <end position="217"/>
    </location>
</feature>
<evidence type="ECO:0000313" key="2">
    <source>
        <dbReference type="EMBL" id="SFW42219.1"/>
    </source>
</evidence>
<feature type="transmembrane region" description="Helical" evidence="1">
    <location>
        <begin position="41"/>
        <end position="60"/>
    </location>
</feature>
<dbReference type="RefSeq" id="WP_072303254.1">
    <property type="nucleotide sequence ID" value="NZ_FPIY01000002.1"/>
</dbReference>
<gene>
    <name evidence="2" type="ORF">SAMN05660313_01593</name>
</gene>
<feature type="transmembrane region" description="Helical" evidence="1">
    <location>
        <begin position="98"/>
        <end position="117"/>
    </location>
</feature>
<dbReference type="OrthoDB" id="1467772at2"/>